<dbReference type="GO" id="GO:0000723">
    <property type="term" value="P:telomere maintenance"/>
    <property type="evidence" value="ECO:0007669"/>
    <property type="project" value="TreeGrafter"/>
</dbReference>
<keyword evidence="9" id="KW-0862">Zinc</keyword>
<evidence type="ECO:0000256" key="4">
    <source>
        <dbReference type="ARBA" id="ARBA00022840"/>
    </source>
</evidence>
<feature type="compositionally biased region" description="Low complexity" evidence="10">
    <location>
        <begin position="72"/>
        <end position="83"/>
    </location>
</feature>
<evidence type="ECO:0000313" key="15">
    <source>
        <dbReference type="Proteomes" id="UP000700334"/>
    </source>
</evidence>
<dbReference type="OrthoDB" id="18781at2759"/>
<feature type="compositionally biased region" description="Low complexity" evidence="10">
    <location>
        <begin position="201"/>
        <end position="212"/>
    </location>
</feature>
<dbReference type="PROSITE" id="PS51192">
    <property type="entry name" value="HELICASE_ATP_BIND_1"/>
    <property type="match status" value="1"/>
</dbReference>
<comment type="catalytic activity">
    <reaction evidence="7">
        <text>Couples ATP hydrolysis with the unwinding of duplex DNA by translocating in the 3'-5' direction.</text>
        <dbReference type="EC" id="5.6.2.4"/>
    </reaction>
</comment>
<evidence type="ECO:0000256" key="3">
    <source>
        <dbReference type="ARBA" id="ARBA00022741"/>
    </source>
</evidence>
<feature type="region of interest" description="Disordered" evidence="10">
    <location>
        <begin position="274"/>
        <end position="351"/>
    </location>
</feature>
<evidence type="ECO:0000256" key="8">
    <source>
        <dbReference type="ARBA" id="ARBA00034808"/>
    </source>
</evidence>
<name>A0A8J6DP34_GALPY</name>
<evidence type="ECO:0000256" key="2">
    <source>
        <dbReference type="ARBA" id="ARBA00005446"/>
    </source>
</evidence>
<feature type="compositionally biased region" description="Basic residues" evidence="10">
    <location>
        <begin position="154"/>
        <end position="166"/>
    </location>
</feature>
<feature type="region of interest" description="Disordered" evidence="10">
    <location>
        <begin position="55"/>
        <end position="212"/>
    </location>
</feature>
<dbReference type="SUPFAM" id="SSF52540">
    <property type="entry name" value="P-loop containing nucleoside triphosphate hydrolases"/>
    <property type="match status" value="1"/>
</dbReference>
<dbReference type="InterPro" id="IPR036875">
    <property type="entry name" value="Znf_CCHC_sf"/>
</dbReference>
<evidence type="ECO:0000256" key="9">
    <source>
        <dbReference type="PROSITE-ProRule" id="PRU00047"/>
    </source>
</evidence>
<dbReference type="Gene3D" id="1.10.10.1460">
    <property type="match status" value="1"/>
</dbReference>
<evidence type="ECO:0000256" key="6">
    <source>
        <dbReference type="ARBA" id="ARBA00023242"/>
    </source>
</evidence>
<protein>
    <recommendedName>
        <fullName evidence="8">DNA 3'-5' helicase</fullName>
        <ecNumber evidence="8">5.6.2.4</ecNumber>
    </recommendedName>
</protein>
<evidence type="ECO:0000256" key="7">
    <source>
        <dbReference type="ARBA" id="ARBA00034617"/>
    </source>
</evidence>
<dbReference type="GO" id="GO:0000724">
    <property type="term" value="P:double-strand break repair via homologous recombination"/>
    <property type="evidence" value="ECO:0007669"/>
    <property type="project" value="TreeGrafter"/>
</dbReference>
<sequence>MERRAERLPGLRARLRAWERDFARRRGRRPGRADVEAASEDTRALYREYRALKEASARAGGAEPREPRDPRQALPAAAAAAADDAPDPPPPPGDQPSAGRAPEVPEPSCWGPHLNRAAAQTPLLSPGLRSPRVPLDYGRRLKDNLKGALQLGPRRSHPHQPLRRPASKQPGPGPPERGAAPVSPKEISQAPAQPPGPQPRPSQLQQLRASLSLRLSSLDPGWLERCQGETLLPGLLSQEPQSLVSTTPSVLCPSPVLGAHQGPEVTAPQAALISTGAPQPGRSQGKKRHRSGAAEGSPVRAPQDDSRAEAPPKGVGAAGLAEAQAPRGSPAPGCLSPASSTGPMGRAEGPGACPLRDAANYVRLHLKQKRYARGGLRGRLLRRQVWKQKWQKKAGLLGSRPGAAAEASCFQCGQPGHWVSQCPQPEPAAVPPRADRGEEADQQPPPVVEDGAQEAGTASRCPPEGEKDTETPRPEAAEPCAPQPMLPLYPPGPTGQAAETPAEVFQALRQLGHQAFRPGQECTVMRVLSGLSTLLVLPTGAGKSLCYQLPALLYAQRGPCLALVISPLLSLMDDQVHAAQVQVLMLSPETLVGPGGSSRLSLLPPISFACLDEAHCLSQWAHNFRPCYLQVCKVLRERLGVRCFLGLTATATRRTARDVAQHLGVAGELGLEWPAAIPSNLHLSVSTDRDPSQALLTLLLSDRFRALDGIIVYCTRREDTERVAALLRTCLPGAGGRGPGGGVQAEVAEAYHAGMCGRERQRVQQAFMRGQLRVVVATVAFGMGLDRPDVRAVLHLGLPPSLESYVQAVGRAGRDGQPAHCHLFLQPQVGAPASPRPAPLCPPSPRPACGAALLPGPSPTSLRRLQGEDLRELRRHVHAEATDFLAVKRLVQHAFPPCSCAQPPGQQEGGAEPEGQAAGVTSVPEAQCPGHWRAILVEPTVQALDMPQEAVETLLCYLELHPRRWLELLPPAPARCRLRCPGGPAQLQTLARRCAALAEYLAQQPPEARRGGRASLELDVVRLADGLGWEPARVRRALRRLGWDPEPRAGGRGDPGVQVEFTELAFYLRSRGDLTAAEKDCVCDFLYGRVRARERESLARLHHAFHTFHSVAFPSCGPCLERADEDRSARLKALLRSYFEEEEEPAALEDPGAGPGQTSLQGWEDQVRRDTRRLLSAWPEQQFSGRAVARIFHGIGSPRYPAQVYGRDRRFWRKYLHLSFHGLVRLATEEVLAQAC</sequence>
<keyword evidence="3" id="KW-0547">Nucleotide-binding</keyword>
<keyword evidence="14" id="KW-0347">Helicase</keyword>
<feature type="region of interest" description="Disordered" evidence="10">
    <location>
        <begin position="1143"/>
        <end position="1163"/>
    </location>
</feature>
<feature type="domain" description="Helicase ATP-binding" evidence="12">
    <location>
        <begin position="524"/>
        <end position="669"/>
    </location>
</feature>
<feature type="compositionally biased region" description="Basic and acidic residues" evidence="10">
    <location>
        <begin position="31"/>
        <end position="43"/>
    </location>
</feature>
<dbReference type="EC" id="5.6.2.4" evidence="8"/>
<dbReference type="Pfam" id="PF11719">
    <property type="entry name" value="Drc1-Sld2"/>
    <property type="match status" value="1"/>
</dbReference>
<feature type="compositionally biased region" description="Low complexity" evidence="10">
    <location>
        <begin position="901"/>
        <end position="919"/>
    </location>
</feature>
<keyword evidence="4" id="KW-0067">ATP-binding</keyword>
<keyword evidence="14" id="KW-0378">Hydrolase</keyword>
<evidence type="ECO:0000256" key="1">
    <source>
        <dbReference type="ARBA" id="ARBA00004123"/>
    </source>
</evidence>
<keyword evidence="5" id="KW-0413">Isomerase</keyword>
<keyword evidence="6" id="KW-0539">Nucleus</keyword>
<evidence type="ECO:0000259" key="13">
    <source>
        <dbReference type="PROSITE" id="PS51194"/>
    </source>
</evidence>
<dbReference type="PROSITE" id="PS51194">
    <property type="entry name" value="HELICASE_CTER"/>
    <property type="match status" value="1"/>
</dbReference>
<comment type="caution">
    <text evidence="14">The sequence shown here is derived from an EMBL/GenBank/DDBJ whole genome shotgun (WGS) entry which is preliminary data.</text>
</comment>
<proteinExistence type="inferred from homology"/>
<evidence type="ECO:0000256" key="5">
    <source>
        <dbReference type="ARBA" id="ARBA00023235"/>
    </source>
</evidence>
<dbReference type="Pfam" id="PF00098">
    <property type="entry name" value="zf-CCHC"/>
    <property type="match status" value="1"/>
</dbReference>
<feature type="region of interest" description="Disordered" evidence="10">
    <location>
        <begin position="422"/>
        <end position="481"/>
    </location>
</feature>
<dbReference type="SMART" id="SM00343">
    <property type="entry name" value="ZnF_C2HC"/>
    <property type="match status" value="1"/>
</dbReference>
<dbReference type="CDD" id="cd22289">
    <property type="entry name" value="RecQL4_SLD2_NTD"/>
    <property type="match status" value="1"/>
</dbReference>
<dbReference type="GO" id="GO:0008270">
    <property type="term" value="F:zinc ion binding"/>
    <property type="evidence" value="ECO:0007669"/>
    <property type="project" value="UniProtKB-KW"/>
</dbReference>
<evidence type="ECO:0000256" key="10">
    <source>
        <dbReference type="SAM" id="MobiDB-lite"/>
    </source>
</evidence>
<dbReference type="SMART" id="SM00490">
    <property type="entry name" value="HELICc"/>
    <property type="match status" value="1"/>
</dbReference>
<feature type="domain" description="CCHC-type" evidence="11">
    <location>
        <begin position="409"/>
        <end position="424"/>
    </location>
</feature>
<dbReference type="Gene3D" id="4.10.60.10">
    <property type="entry name" value="Zinc finger, CCHC-type"/>
    <property type="match status" value="1"/>
</dbReference>
<evidence type="ECO:0000313" key="14">
    <source>
        <dbReference type="EMBL" id="KAG8515409.1"/>
    </source>
</evidence>
<dbReference type="PANTHER" id="PTHR13710:SF108">
    <property type="entry name" value="ATP-DEPENDENT DNA HELICASE Q4"/>
    <property type="match status" value="1"/>
</dbReference>
<dbReference type="Pfam" id="PF00271">
    <property type="entry name" value="Helicase_C"/>
    <property type="match status" value="1"/>
</dbReference>
<dbReference type="GO" id="GO:0006260">
    <property type="term" value="P:DNA replication"/>
    <property type="evidence" value="ECO:0007669"/>
    <property type="project" value="InterPro"/>
</dbReference>
<accession>A0A8J6DP34</accession>
<dbReference type="EMBL" id="JAGFMF010011709">
    <property type="protein sequence ID" value="KAG8515409.1"/>
    <property type="molecule type" value="Genomic_DNA"/>
</dbReference>
<dbReference type="Gene3D" id="3.40.50.300">
    <property type="entry name" value="P-loop containing nucleotide triphosphate hydrolases"/>
    <property type="match status" value="3"/>
</dbReference>
<dbReference type="AlphaFoldDB" id="A0A8J6DP34"/>
<dbReference type="InterPro" id="IPR001878">
    <property type="entry name" value="Znf_CCHC"/>
</dbReference>
<dbReference type="InterPro" id="IPR021110">
    <property type="entry name" value="DNA_rep_checkpnt_protein"/>
</dbReference>
<comment type="similarity">
    <text evidence="2">Belongs to the helicase family. RecQ subfamily.</text>
</comment>
<keyword evidence="9" id="KW-0479">Metal-binding</keyword>
<dbReference type="InterPro" id="IPR014001">
    <property type="entry name" value="Helicase_ATP-bd"/>
</dbReference>
<dbReference type="Proteomes" id="UP000700334">
    <property type="component" value="Unassembled WGS sequence"/>
</dbReference>
<reference evidence="14" key="1">
    <citation type="journal article" date="2021" name="Evol. Appl.">
        <title>The genome of the Pyrenean desman and the effects of bottlenecks and inbreeding on the genomic landscape of an endangered species.</title>
        <authorList>
            <person name="Escoda L."/>
            <person name="Castresana J."/>
        </authorList>
    </citation>
    <scope>NUCLEOTIDE SEQUENCE</scope>
    <source>
        <strain evidence="14">IBE-C5619</strain>
    </source>
</reference>
<evidence type="ECO:0000259" key="12">
    <source>
        <dbReference type="PROSITE" id="PS51192"/>
    </source>
</evidence>
<feature type="domain" description="Helicase C-terminal" evidence="13">
    <location>
        <begin position="699"/>
        <end position="885"/>
    </location>
</feature>
<dbReference type="GO" id="GO:0005524">
    <property type="term" value="F:ATP binding"/>
    <property type="evidence" value="ECO:0007669"/>
    <property type="project" value="UniProtKB-KW"/>
</dbReference>
<dbReference type="GO" id="GO:0009378">
    <property type="term" value="F:four-way junction helicase activity"/>
    <property type="evidence" value="ECO:0007669"/>
    <property type="project" value="TreeGrafter"/>
</dbReference>
<evidence type="ECO:0000259" key="11">
    <source>
        <dbReference type="PROSITE" id="PS50158"/>
    </source>
</evidence>
<keyword evidence="15" id="KW-1185">Reference proteome</keyword>
<dbReference type="FunFam" id="1.10.10.1460:FF:000001">
    <property type="entry name" value="DNA replication regulator Sld2"/>
    <property type="match status" value="1"/>
</dbReference>
<dbReference type="PANTHER" id="PTHR13710">
    <property type="entry name" value="DNA HELICASE RECQ FAMILY MEMBER"/>
    <property type="match status" value="1"/>
</dbReference>
<dbReference type="CDD" id="cd18794">
    <property type="entry name" value="SF2_C_RecQ"/>
    <property type="match status" value="1"/>
</dbReference>
<dbReference type="InterPro" id="IPR027417">
    <property type="entry name" value="P-loop_NTPase"/>
</dbReference>
<dbReference type="GO" id="GO:0005737">
    <property type="term" value="C:cytoplasm"/>
    <property type="evidence" value="ECO:0007669"/>
    <property type="project" value="TreeGrafter"/>
</dbReference>
<dbReference type="InterPro" id="IPR011545">
    <property type="entry name" value="DEAD/DEAH_box_helicase_dom"/>
</dbReference>
<feature type="region of interest" description="Disordered" evidence="10">
    <location>
        <begin position="901"/>
        <end position="922"/>
    </location>
</feature>
<feature type="compositionally biased region" description="Basic and acidic residues" evidence="10">
    <location>
        <begin position="463"/>
        <end position="476"/>
    </location>
</feature>
<dbReference type="SMART" id="SM00487">
    <property type="entry name" value="DEXDc"/>
    <property type="match status" value="1"/>
</dbReference>
<keyword evidence="9" id="KW-0863">Zinc-finger</keyword>
<dbReference type="GO" id="GO:0005634">
    <property type="term" value="C:nucleus"/>
    <property type="evidence" value="ECO:0007669"/>
    <property type="project" value="UniProtKB-SubCell"/>
</dbReference>
<comment type="subcellular location">
    <subcellularLocation>
        <location evidence="1">Nucleus</location>
    </subcellularLocation>
</comment>
<dbReference type="PROSITE" id="PS50158">
    <property type="entry name" value="ZF_CCHC"/>
    <property type="match status" value="1"/>
</dbReference>
<dbReference type="GO" id="GO:0043138">
    <property type="term" value="F:3'-5' DNA helicase activity"/>
    <property type="evidence" value="ECO:0007669"/>
    <property type="project" value="UniProtKB-EC"/>
</dbReference>
<dbReference type="GO" id="GO:0005694">
    <property type="term" value="C:chromosome"/>
    <property type="evidence" value="ECO:0007669"/>
    <property type="project" value="TreeGrafter"/>
</dbReference>
<organism evidence="14 15">
    <name type="scientific">Galemys pyrenaicus</name>
    <name type="common">Iberian desman</name>
    <name type="synonym">Pyrenean desman</name>
    <dbReference type="NCBI Taxonomy" id="202257"/>
    <lineage>
        <taxon>Eukaryota</taxon>
        <taxon>Metazoa</taxon>
        <taxon>Chordata</taxon>
        <taxon>Craniata</taxon>
        <taxon>Vertebrata</taxon>
        <taxon>Euteleostomi</taxon>
        <taxon>Mammalia</taxon>
        <taxon>Eutheria</taxon>
        <taxon>Laurasiatheria</taxon>
        <taxon>Eulipotyphla</taxon>
        <taxon>Talpidae</taxon>
        <taxon>Galemys</taxon>
    </lineage>
</organism>
<dbReference type="SUPFAM" id="SSF57756">
    <property type="entry name" value="Retrovirus zinc finger-like domains"/>
    <property type="match status" value="1"/>
</dbReference>
<feature type="region of interest" description="Disordered" evidence="10">
    <location>
        <begin position="18"/>
        <end position="43"/>
    </location>
</feature>
<dbReference type="InterPro" id="IPR001650">
    <property type="entry name" value="Helicase_C-like"/>
</dbReference>
<dbReference type="Pfam" id="PF00270">
    <property type="entry name" value="DEAD"/>
    <property type="match status" value="1"/>
</dbReference>
<gene>
    <name evidence="14" type="ORF">J0S82_019186</name>
</gene>
<dbReference type="GO" id="GO:0003676">
    <property type="term" value="F:nucleic acid binding"/>
    <property type="evidence" value="ECO:0007669"/>
    <property type="project" value="InterPro"/>
</dbReference>